<proteinExistence type="predicted"/>
<sequence>MEIADFKEIAPLLTGIITATAAILAVAVTSLFNLKVARINIEAQGKQKTKELRLERLEELYLLFDKWERNFTNIYLIYFRCYMGKLRYQETHELIQKQNILAPNEAQKYKMIMMVHFPSLAPAYEPVEAARKLLVPFLTDPSKSALSAREFDNLQKSFEKACETFKSEISSLAHITTGAEKHS</sequence>
<dbReference type="Proteomes" id="UP001325023">
    <property type="component" value="Chromosome"/>
</dbReference>
<name>A0ACD4XKJ2_PSEFL</name>
<protein>
    <submittedName>
        <fullName evidence="1">Uncharacterized protein</fullName>
    </submittedName>
</protein>
<keyword evidence="2" id="KW-1185">Reference proteome</keyword>
<reference evidence="1" key="1">
    <citation type="submission" date="2023-12" db="EMBL/GenBank/DDBJ databases">
        <title>Genome sequencing and assembly of bacterial species from a model synthetic community.</title>
        <authorList>
            <person name="Hogle S.L."/>
        </authorList>
    </citation>
    <scope>NUCLEOTIDE SEQUENCE</scope>
    <source>
        <strain evidence="1">SBW25</strain>
    </source>
</reference>
<evidence type="ECO:0000313" key="2">
    <source>
        <dbReference type="Proteomes" id="UP001325023"/>
    </source>
</evidence>
<dbReference type="EMBL" id="CP140009">
    <property type="protein sequence ID" value="WQD69710.1"/>
    <property type="molecule type" value="Genomic_DNA"/>
</dbReference>
<accession>A0ACD4XKJ2</accession>
<organism evidence="1 2">
    <name type="scientific">Pseudomonas fluorescens</name>
    <dbReference type="NCBI Taxonomy" id="294"/>
    <lineage>
        <taxon>Bacteria</taxon>
        <taxon>Pseudomonadati</taxon>
        <taxon>Pseudomonadota</taxon>
        <taxon>Gammaproteobacteria</taxon>
        <taxon>Pseudomonadales</taxon>
        <taxon>Pseudomonadaceae</taxon>
        <taxon>Pseudomonas</taxon>
    </lineage>
</organism>
<evidence type="ECO:0000313" key="1">
    <source>
        <dbReference type="EMBL" id="WQD69710.1"/>
    </source>
</evidence>
<gene>
    <name evidence="1" type="ORF">U0037_16710</name>
</gene>